<comment type="caution">
    <text evidence="1">The sequence shown here is derived from an EMBL/GenBank/DDBJ whole genome shotgun (WGS) entry which is preliminary data.</text>
</comment>
<dbReference type="Proteomes" id="UP000789901">
    <property type="component" value="Unassembled WGS sequence"/>
</dbReference>
<accession>A0ABN7XA81</accession>
<dbReference type="EMBL" id="CAJVQB010101014">
    <property type="protein sequence ID" value="CAG8850421.1"/>
    <property type="molecule type" value="Genomic_DNA"/>
</dbReference>
<protein>
    <submittedName>
        <fullName evidence="1">20876_t:CDS:1</fullName>
    </submittedName>
</protein>
<name>A0ABN7XA81_GIGMA</name>
<organism evidence="1 2">
    <name type="scientific">Gigaspora margarita</name>
    <dbReference type="NCBI Taxonomy" id="4874"/>
    <lineage>
        <taxon>Eukaryota</taxon>
        <taxon>Fungi</taxon>
        <taxon>Fungi incertae sedis</taxon>
        <taxon>Mucoromycota</taxon>
        <taxon>Glomeromycotina</taxon>
        <taxon>Glomeromycetes</taxon>
        <taxon>Diversisporales</taxon>
        <taxon>Gigasporaceae</taxon>
        <taxon>Gigaspora</taxon>
    </lineage>
</organism>
<feature type="non-terminal residue" evidence="1">
    <location>
        <position position="1"/>
    </location>
</feature>
<sequence>FEENSNDPDSVEDDISTTMDAVAIGQKDNSRKAYYKKFRENELYGSLQN</sequence>
<evidence type="ECO:0000313" key="1">
    <source>
        <dbReference type="EMBL" id="CAG8850421.1"/>
    </source>
</evidence>
<gene>
    <name evidence="1" type="ORF">GMARGA_LOCUS40202</name>
</gene>
<keyword evidence="2" id="KW-1185">Reference proteome</keyword>
<proteinExistence type="predicted"/>
<reference evidence="1 2" key="1">
    <citation type="submission" date="2021-06" db="EMBL/GenBank/DDBJ databases">
        <authorList>
            <person name="Kallberg Y."/>
            <person name="Tangrot J."/>
            <person name="Rosling A."/>
        </authorList>
    </citation>
    <scope>NUCLEOTIDE SEQUENCE [LARGE SCALE GENOMIC DNA]</scope>
    <source>
        <strain evidence="1 2">120-4 pot B 10/14</strain>
    </source>
</reference>
<evidence type="ECO:0000313" key="2">
    <source>
        <dbReference type="Proteomes" id="UP000789901"/>
    </source>
</evidence>